<evidence type="ECO:0000259" key="2">
    <source>
        <dbReference type="Pfam" id="PF00656"/>
    </source>
</evidence>
<dbReference type="Pfam" id="PF00656">
    <property type="entry name" value="Peptidase_C14"/>
    <property type="match status" value="1"/>
</dbReference>
<evidence type="ECO:0000313" key="4">
    <source>
        <dbReference type="Proteomes" id="UP000800036"/>
    </source>
</evidence>
<reference evidence="3" key="1">
    <citation type="journal article" date="2020" name="Stud. Mycol.">
        <title>101 Dothideomycetes genomes: a test case for predicting lifestyles and emergence of pathogens.</title>
        <authorList>
            <person name="Haridas S."/>
            <person name="Albert R."/>
            <person name="Binder M."/>
            <person name="Bloem J."/>
            <person name="Labutti K."/>
            <person name="Salamov A."/>
            <person name="Andreopoulos B."/>
            <person name="Baker S."/>
            <person name="Barry K."/>
            <person name="Bills G."/>
            <person name="Bluhm B."/>
            <person name="Cannon C."/>
            <person name="Castanera R."/>
            <person name="Culley D."/>
            <person name="Daum C."/>
            <person name="Ezra D."/>
            <person name="Gonzalez J."/>
            <person name="Henrissat B."/>
            <person name="Kuo A."/>
            <person name="Liang C."/>
            <person name="Lipzen A."/>
            <person name="Lutzoni F."/>
            <person name="Magnuson J."/>
            <person name="Mondo S."/>
            <person name="Nolan M."/>
            <person name="Ohm R."/>
            <person name="Pangilinan J."/>
            <person name="Park H.-J."/>
            <person name="Ramirez L."/>
            <person name="Alfaro M."/>
            <person name="Sun H."/>
            <person name="Tritt A."/>
            <person name="Yoshinaga Y."/>
            <person name="Zwiers L.-H."/>
            <person name="Turgeon B."/>
            <person name="Goodwin S."/>
            <person name="Spatafora J."/>
            <person name="Crous P."/>
            <person name="Grigoriev I."/>
        </authorList>
    </citation>
    <scope>NUCLEOTIDE SEQUENCE</scope>
    <source>
        <strain evidence="3">CBS 107.79</strain>
    </source>
</reference>
<evidence type="ECO:0000256" key="1">
    <source>
        <dbReference type="SAM" id="MobiDB-lite"/>
    </source>
</evidence>
<dbReference type="Gene3D" id="3.40.50.1460">
    <property type="match status" value="1"/>
</dbReference>
<dbReference type="AlphaFoldDB" id="A0A6A5VFW6"/>
<proteinExistence type="predicted"/>
<gene>
    <name evidence="3" type="ORF">BU23DRAFT_469178</name>
</gene>
<dbReference type="GO" id="GO:0004197">
    <property type="term" value="F:cysteine-type endopeptidase activity"/>
    <property type="evidence" value="ECO:0007669"/>
    <property type="project" value="InterPro"/>
</dbReference>
<feature type="compositionally biased region" description="Basic residues" evidence="1">
    <location>
        <begin position="392"/>
        <end position="403"/>
    </location>
</feature>
<feature type="compositionally biased region" description="Polar residues" evidence="1">
    <location>
        <begin position="405"/>
        <end position="418"/>
    </location>
</feature>
<dbReference type="EMBL" id="ML976689">
    <property type="protein sequence ID" value="KAF1972167.1"/>
    <property type="molecule type" value="Genomic_DNA"/>
</dbReference>
<dbReference type="Proteomes" id="UP000800036">
    <property type="component" value="Unassembled WGS sequence"/>
</dbReference>
<organism evidence="3 4">
    <name type="scientific">Bimuria novae-zelandiae CBS 107.79</name>
    <dbReference type="NCBI Taxonomy" id="1447943"/>
    <lineage>
        <taxon>Eukaryota</taxon>
        <taxon>Fungi</taxon>
        <taxon>Dikarya</taxon>
        <taxon>Ascomycota</taxon>
        <taxon>Pezizomycotina</taxon>
        <taxon>Dothideomycetes</taxon>
        <taxon>Pleosporomycetidae</taxon>
        <taxon>Pleosporales</taxon>
        <taxon>Massarineae</taxon>
        <taxon>Didymosphaeriaceae</taxon>
        <taxon>Bimuria</taxon>
    </lineage>
</organism>
<dbReference type="OrthoDB" id="4760831at2759"/>
<name>A0A6A5VFW6_9PLEO</name>
<dbReference type="GO" id="GO:0006508">
    <property type="term" value="P:proteolysis"/>
    <property type="evidence" value="ECO:0007669"/>
    <property type="project" value="InterPro"/>
</dbReference>
<dbReference type="InterPro" id="IPR011600">
    <property type="entry name" value="Pept_C14_caspase"/>
</dbReference>
<sequence length="450" mass="50800">MAPDEQHELERQACYQNASNEALNVPNGYLKVAVLIIQWADEIDNLHHKDEVARLQDIFTTKFGYECNVAKLNNSKRPQHQLDAAIQNHRNDHDGPNNLLIVYYTGHGTVVGPEDDERLELSATWNGHQLRPYPATAFWDTAERPLFDMEGDVLAILDCCFASRAGLKMKQEDLRTYQLLAASPAGSPTEGPGKNSFTTALCDSLSELIDESGGGNFPLTKLIQRINRQRTKIACVPWDRLHKHNRQIQLARLAEAHDRVASFENREPEKAYLNFRLSLATDDLEKEQIEMLARQMPKACKEARIPVLRIDWVKMEKTQMERMPADLYKTVTVARACIAFRRNSFSKKRVSEENLKQSDTQSQKEQKIPTGKRPTESQCRKGSPTVPERPEKRKRFPKKKRGRSVTLSGPITQPQTPLAENASRPGFQPELSATASASSTGITTKGESTK</sequence>
<evidence type="ECO:0000313" key="3">
    <source>
        <dbReference type="EMBL" id="KAF1972167.1"/>
    </source>
</evidence>
<feature type="region of interest" description="Disordered" evidence="1">
    <location>
        <begin position="348"/>
        <end position="450"/>
    </location>
</feature>
<feature type="compositionally biased region" description="Low complexity" evidence="1">
    <location>
        <begin position="432"/>
        <end position="444"/>
    </location>
</feature>
<feature type="compositionally biased region" description="Basic and acidic residues" evidence="1">
    <location>
        <begin position="349"/>
        <end position="379"/>
    </location>
</feature>
<accession>A0A6A5VFW6</accession>
<feature type="domain" description="Peptidase C14 caspase" evidence="2">
    <location>
        <begin position="51"/>
        <end position="173"/>
    </location>
</feature>
<protein>
    <recommendedName>
        <fullName evidence="2">Peptidase C14 caspase domain-containing protein</fullName>
    </recommendedName>
</protein>
<keyword evidence="4" id="KW-1185">Reference proteome</keyword>